<accession>A0A1F5SN49</accession>
<dbReference type="InterPro" id="IPR007554">
    <property type="entry name" value="Glycerophosphate_synth"/>
</dbReference>
<dbReference type="SUPFAM" id="SSF53756">
    <property type="entry name" value="UDP-Glycosyltransferase/glycogen phosphorylase"/>
    <property type="match status" value="1"/>
</dbReference>
<dbReference type="Pfam" id="PF04464">
    <property type="entry name" value="Glyphos_transf"/>
    <property type="match status" value="1"/>
</dbReference>
<gene>
    <name evidence="1" type="ORF">A2242_03720</name>
</gene>
<evidence type="ECO:0000313" key="2">
    <source>
        <dbReference type="Proteomes" id="UP000178925"/>
    </source>
</evidence>
<dbReference type="STRING" id="1797995.A2242_03720"/>
<dbReference type="InterPro" id="IPR043148">
    <property type="entry name" value="TagF_C"/>
</dbReference>
<dbReference type="GO" id="GO:0047355">
    <property type="term" value="F:CDP-glycerol glycerophosphotransferase activity"/>
    <property type="evidence" value="ECO:0007669"/>
    <property type="project" value="InterPro"/>
</dbReference>
<sequence length="458" mass="53645">MTILITISRGAIARNLLQNEFYDLLKRHFDKVVLITTAAKDERFQKEFGADNVEIIPMPDEAESFFDSIISRLNKFLIFNESTVGRGLYWYVVAPSRAVWLVKYLKFTFIKLLFQPLSKVTLVRRASRQFDYYFLQRNPVRQYEALIEKYQPNLVFVGSILEESALLKAARRKKIRSVAMCKTWDNPSKCYFRARADRLVVWSSFMKKQVMQLQDYQEHKITVVGVPQFDYYYDRSRLESRENFCRRLGLDPDKKILCLGSEGKVMPSDAAIAEILYDLVRSRALHEECQILIRPHFGYKNDEQKFISLHNKPGVVIDSHNQPSQGFRDHWDYSKEHMDNFLNIVYHSDIMMSTASTLSLDAAALARPSILVMFDGYEKKPFHASGARWYVCDYFNEFMRYHAALVADNADALKESINKLLREPKLLEHNQLRLCERFCYRLDGCSGKRLFETLEVKQ</sequence>
<organism evidence="1 2">
    <name type="scientific">Candidatus Falkowbacteria bacterium RIFOXYA2_FULL_47_9</name>
    <dbReference type="NCBI Taxonomy" id="1797995"/>
    <lineage>
        <taxon>Bacteria</taxon>
        <taxon>Candidatus Falkowiibacteriota</taxon>
    </lineage>
</organism>
<evidence type="ECO:0008006" key="3">
    <source>
        <dbReference type="Google" id="ProtNLM"/>
    </source>
</evidence>
<dbReference type="AlphaFoldDB" id="A0A1F5SN49"/>
<protein>
    <recommendedName>
        <fullName evidence="3">UDP-N-acetylglucosamine 2-epimerase domain-containing protein</fullName>
    </recommendedName>
</protein>
<comment type="caution">
    <text evidence="1">The sequence shown here is derived from an EMBL/GenBank/DDBJ whole genome shotgun (WGS) entry which is preliminary data.</text>
</comment>
<reference evidence="1 2" key="1">
    <citation type="journal article" date="2016" name="Nat. Commun.">
        <title>Thousands of microbial genomes shed light on interconnected biogeochemical processes in an aquifer system.</title>
        <authorList>
            <person name="Anantharaman K."/>
            <person name="Brown C.T."/>
            <person name="Hug L.A."/>
            <person name="Sharon I."/>
            <person name="Castelle C.J."/>
            <person name="Probst A.J."/>
            <person name="Thomas B.C."/>
            <person name="Singh A."/>
            <person name="Wilkins M.J."/>
            <person name="Karaoz U."/>
            <person name="Brodie E.L."/>
            <person name="Williams K.H."/>
            <person name="Hubbard S.S."/>
            <person name="Banfield J.F."/>
        </authorList>
    </citation>
    <scope>NUCLEOTIDE SEQUENCE [LARGE SCALE GENOMIC DNA]</scope>
</reference>
<dbReference type="GO" id="GO:0016020">
    <property type="term" value="C:membrane"/>
    <property type="evidence" value="ECO:0007669"/>
    <property type="project" value="InterPro"/>
</dbReference>
<dbReference type="Gene3D" id="3.40.50.12580">
    <property type="match status" value="1"/>
</dbReference>
<dbReference type="EMBL" id="MFGC01000019">
    <property type="protein sequence ID" value="OGF28137.1"/>
    <property type="molecule type" value="Genomic_DNA"/>
</dbReference>
<evidence type="ECO:0000313" key="1">
    <source>
        <dbReference type="EMBL" id="OGF28137.1"/>
    </source>
</evidence>
<name>A0A1F5SN49_9BACT</name>
<dbReference type="Proteomes" id="UP000178925">
    <property type="component" value="Unassembled WGS sequence"/>
</dbReference>
<proteinExistence type="predicted"/>